<evidence type="ECO:0000256" key="3">
    <source>
        <dbReference type="ARBA" id="ARBA00022827"/>
    </source>
</evidence>
<reference evidence="5 6" key="1">
    <citation type="submission" date="2017-12" db="EMBL/GenBank/DDBJ databases">
        <title>Sequencing the genomes of 1000 Actinobacteria strains.</title>
        <authorList>
            <person name="Klenk H.-P."/>
        </authorList>
    </citation>
    <scope>NUCLEOTIDE SEQUENCE [LARGE SCALE GENOMIC DNA]</scope>
    <source>
        <strain evidence="5 6">DSM 44489</strain>
    </source>
</reference>
<dbReference type="Pfam" id="PF00441">
    <property type="entry name" value="Acyl-CoA_dh_1"/>
    <property type="match status" value="1"/>
</dbReference>
<dbReference type="Gene3D" id="2.40.110.10">
    <property type="entry name" value="Butyryl-CoA Dehydrogenase, subunit A, domain 2"/>
    <property type="match status" value="1"/>
</dbReference>
<dbReference type="InterPro" id="IPR046373">
    <property type="entry name" value="Acyl-CoA_Oxase/DH_mid-dom_sf"/>
</dbReference>
<keyword evidence="3" id="KW-0274">FAD</keyword>
<dbReference type="GO" id="GO:0071949">
    <property type="term" value="F:FAD binding"/>
    <property type="evidence" value="ECO:0007669"/>
    <property type="project" value="InterPro"/>
</dbReference>
<dbReference type="InterPro" id="IPR009100">
    <property type="entry name" value="AcylCoA_DH/oxidase_NM_dom_sf"/>
</dbReference>
<dbReference type="InterPro" id="IPR036250">
    <property type="entry name" value="AcylCo_DH-like_C"/>
</dbReference>
<keyword evidence="2" id="KW-0285">Flavoprotein</keyword>
<evidence type="ECO:0000259" key="4">
    <source>
        <dbReference type="Pfam" id="PF00441"/>
    </source>
</evidence>
<comment type="similarity">
    <text evidence="1">Belongs to the acyl-CoA dehydrogenase family.</text>
</comment>
<dbReference type="SUPFAM" id="SSF47203">
    <property type="entry name" value="Acyl-CoA dehydrogenase C-terminal domain-like"/>
    <property type="match status" value="1"/>
</dbReference>
<dbReference type="AlphaFoldDB" id="A0A2N3VD29"/>
<organism evidence="5 6">
    <name type="scientific">Nocardia fluminea</name>
    <dbReference type="NCBI Taxonomy" id="134984"/>
    <lineage>
        <taxon>Bacteria</taxon>
        <taxon>Bacillati</taxon>
        <taxon>Actinomycetota</taxon>
        <taxon>Actinomycetes</taxon>
        <taxon>Mycobacteriales</taxon>
        <taxon>Nocardiaceae</taxon>
        <taxon>Nocardia</taxon>
    </lineage>
</organism>
<evidence type="ECO:0000313" key="5">
    <source>
        <dbReference type="EMBL" id="PKV79518.1"/>
    </source>
</evidence>
<dbReference type="SUPFAM" id="SSF56645">
    <property type="entry name" value="Acyl-CoA dehydrogenase NM domain-like"/>
    <property type="match status" value="1"/>
</dbReference>
<name>A0A2N3VD29_9NOCA</name>
<comment type="caution">
    <text evidence="5">The sequence shown here is derived from an EMBL/GenBank/DDBJ whole genome shotgun (WGS) entry which is preliminary data.</text>
</comment>
<dbReference type="GO" id="GO:0003997">
    <property type="term" value="F:acyl-CoA oxidase activity"/>
    <property type="evidence" value="ECO:0007669"/>
    <property type="project" value="InterPro"/>
</dbReference>
<proteinExistence type="inferred from homology"/>
<dbReference type="Proteomes" id="UP000233766">
    <property type="component" value="Unassembled WGS sequence"/>
</dbReference>
<evidence type="ECO:0000256" key="2">
    <source>
        <dbReference type="ARBA" id="ARBA00022630"/>
    </source>
</evidence>
<dbReference type="EMBL" id="PJMW01000002">
    <property type="protein sequence ID" value="PKV79518.1"/>
    <property type="molecule type" value="Genomic_DNA"/>
</dbReference>
<dbReference type="Gene3D" id="1.20.140.10">
    <property type="entry name" value="Butyryl-CoA Dehydrogenase, subunit A, domain 3"/>
    <property type="match status" value="1"/>
</dbReference>
<dbReference type="InterPro" id="IPR009075">
    <property type="entry name" value="AcylCo_DH/oxidase_C"/>
</dbReference>
<dbReference type="GO" id="GO:0005504">
    <property type="term" value="F:fatty acid binding"/>
    <property type="evidence" value="ECO:0007669"/>
    <property type="project" value="TreeGrafter"/>
</dbReference>
<evidence type="ECO:0000256" key="1">
    <source>
        <dbReference type="ARBA" id="ARBA00009347"/>
    </source>
</evidence>
<sequence>MPSDPTVDSLRTAILGTETFLHHRVRAVIAGLGDRPSTGLTYPTEASMAPDLLRATIAALGGSAVAIANDPRLHGIVCEWAAVFAPHLLPVLTGHLDLSIGAVTALGNSSAYQRELLTELDTGAAVGVLLLTELGGTNGADQQTIATWDSTRGGFWLDSPDPASWKFMPNIADTTTPKIGVITARVIVDGRDEGVLPLLTRVRTQQGLQPGLSVLALPDKGWAPMDHALILFDQLFVPADGLLGGTWAQIGADGFESTVPVRARFHRAIATLGQGRLDLAGAAAAGARAGLAVTVNYALQRRPGGRTLMADRGMVRRDLVSALAATYATSVLGRRVQDIAATAPTGDPVVGVWSMLVKPLLAYTAHEVLLTCRQRSGAQGSLRTNWIQDWIGNTEGTITAEGESQLLWKQAGQLTFRDFAALALPRTPRILPWYVRMLGDREKGIAAGWRRDDIAVAGITIDRDTAAIELAAATSERLAATALWQASTTAEDDIARGLLESATAVYALERILCRGTWFAANGRMPPRVAQRVHRDLHHHREHLGAHLGELAAGFDIALDVFDAPMAAPDYLRWWQEWAGWPSTPTITSASDEAKP</sequence>
<dbReference type="PANTHER" id="PTHR10909:SF382">
    <property type="entry name" value="ACYL-COENZYME A OXIDASE"/>
    <property type="match status" value="1"/>
</dbReference>
<gene>
    <name evidence="5" type="ORF">ATK86_3912</name>
</gene>
<dbReference type="GO" id="GO:0055088">
    <property type="term" value="P:lipid homeostasis"/>
    <property type="evidence" value="ECO:0007669"/>
    <property type="project" value="TreeGrafter"/>
</dbReference>
<keyword evidence="6" id="KW-1185">Reference proteome</keyword>
<dbReference type="GO" id="GO:0033540">
    <property type="term" value="P:fatty acid beta-oxidation using acyl-CoA oxidase"/>
    <property type="evidence" value="ECO:0007669"/>
    <property type="project" value="TreeGrafter"/>
</dbReference>
<evidence type="ECO:0000313" key="6">
    <source>
        <dbReference type="Proteomes" id="UP000233766"/>
    </source>
</evidence>
<dbReference type="PANTHER" id="PTHR10909">
    <property type="entry name" value="ELECTRON TRANSPORT OXIDOREDUCTASE"/>
    <property type="match status" value="1"/>
</dbReference>
<feature type="domain" description="Acyl-CoA dehydrogenase/oxidase C-terminal" evidence="4">
    <location>
        <begin position="265"/>
        <end position="410"/>
    </location>
</feature>
<protein>
    <submittedName>
        <fullName evidence="5">Acyl-coenzyme A oxidase</fullName>
    </submittedName>
</protein>
<accession>A0A2N3VD29</accession>
<dbReference type="InterPro" id="IPR012258">
    <property type="entry name" value="Acyl-CoA_oxidase"/>
</dbReference>